<evidence type="ECO:0000256" key="4">
    <source>
        <dbReference type="PROSITE-ProRule" id="PRU00192"/>
    </source>
</evidence>
<dbReference type="InterPro" id="IPR003961">
    <property type="entry name" value="FN3_dom"/>
</dbReference>
<feature type="domain" description="Fibronectin type-III" evidence="8">
    <location>
        <begin position="669"/>
        <end position="757"/>
    </location>
</feature>
<gene>
    <name evidence="10" type="primary">LOC106467169</name>
</gene>
<evidence type="ECO:0000256" key="3">
    <source>
        <dbReference type="ARBA" id="ARBA00022737"/>
    </source>
</evidence>
<feature type="domain" description="SH3" evidence="7">
    <location>
        <begin position="513"/>
        <end position="581"/>
    </location>
</feature>
<feature type="domain" description="SH3" evidence="7">
    <location>
        <begin position="1315"/>
        <end position="1382"/>
    </location>
</feature>
<feature type="domain" description="Fibronectin type-III" evidence="8">
    <location>
        <begin position="761"/>
        <end position="848"/>
    </location>
</feature>
<keyword evidence="2 4" id="KW-0728">SH3 domain</keyword>
<reference evidence="10" key="1">
    <citation type="submission" date="2025-08" db="UniProtKB">
        <authorList>
            <consortium name="RefSeq"/>
        </authorList>
    </citation>
    <scope>IDENTIFICATION</scope>
    <source>
        <tissue evidence="10">Muscle</tissue>
    </source>
</reference>
<feature type="compositionally biased region" description="Basic and acidic residues" evidence="6">
    <location>
        <begin position="1382"/>
        <end position="1395"/>
    </location>
</feature>
<dbReference type="SMART" id="SM00060">
    <property type="entry name" value="FN3"/>
    <property type="match status" value="3"/>
</dbReference>
<feature type="compositionally biased region" description="Basic and acidic residues" evidence="6">
    <location>
        <begin position="1407"/>
        <end position="1423"/>
    </location>
</feature>
<dbReference type="InterPro" id="IPR036116">
    <property type="entry name" value="FN3_sf"/>
</dbReference>
<feature type="compositionally biased region" description="Basic and acidic residues" evidence="6">
    <location>
        <begin position="1011"/>
        <end position="1024"/>
    </location>
</feature>
<keyword evidence="9" id="KW-1185">Reference proteome</keyword>
<evidence type="ECO:0000256" key="5">
    <source>
        <dbReference type="SAM" id="Coils"/>
    </source>
</evidence>
<sequence>MREAAEKRKELEKEHAEALAELLKCQENVRVLGQSKESEKQQSLELIKSLESKVRELQKKCELQNVLHEELVLEMAALRRSQAKRAWSTQRSHSADIPHDQESHVAHELDRILASTGTLMSSTYGQYSSSIPPLSLSSAPSSSLPYLDQINLLSHTSAPWTDSSTLSYSASKVLGQVPSTSYKLPEFRLSSVTTTSGSFLTSISSAVPAPLTVKPALMEKLSFTSSSLSTPAMLESASKEIDRILQRIEQDNRLLAELDKSRRTFSSSVPGSPIFSESAERMKVDTEGETRLKEEISHIASKLKPSFSSPAIDQLLLEPQRSKQMNSQLARYRGIKRSSVTRRELEQLMVKLEQDNKILADLDRKRSQYGRPSVPLTSSHLSSVSSLSGGNVAPFGMTAASIPQAFQTIKPLTSAPQAFQTTKPVPASVSIITGTAPAGTHVANTYSLTKKHPTAPYTTSTTAVVAVPVTAGSISAHNGTTVTSVDETRKVTGTEEDALGESSIDHIELPGRGCCKVYIARYTYDPLQQSPNENPEAELALNAGDYVLIFGEMDEDGFFNGELLDGRKGLVPSNFVEMLCGEELFDFQTTVLYGNRDSDDSSASFTVAADYDFAGFSGTEEMYSLPPEDYHRMNDYIDLEDIEEVDEDYISDIERETEGPTKTVPSVQPPQRLILERQLNKSILIGWLPPEGPLGDIQMYHVYVDGVLKATVQSSERTRALVEGVDSSQLHRISVRSVTSSGHHSRDAACTITVGKDLPLAPSCVKASNVTSTSALISWLPSNSNFTHSIAVNNVEIRVVKPGRFRHTITGLAPNTLYRVSVRAKPGKLLYNAEKNPKNLDMLTTFVDFRTLPKGLPDPPVDIQVEAGPQDGTLLVTWLPVTINPTGTSNGAPVTGYAVFAAGKKVTEIDSPTGDHALLEVKDLFPLANKSVTVRTKSGDNLSSDSMPCVIPEELIKTSSQKVSSDSELDVELTEVLSHVAHRSQAFDPDCLSQQHKRNRVRDSTTGNGDIGRDHVKGGRDQISPRRSGMRTASDDRSHQQSFDSPPSGRKYVSRPHERRVNHLIEERRNSAGQVIIEPDENLSDKEIYPSQNHVPIPSIEITKDSASEGCNSMENFSEEEYEAMRRAHRVQPKGYPPDLSRSRGGQPQVYSVDRIGPRPVSPTKGRRLPRDDQDYYNYQEEPLVSHGREDNYPMDSYRGGVSYRSQPHMDVNHQDNRVRWFVALFDYNPHTMSPNPDAAEELPFQEGQLIKIYGGKDPDGFYRGETNGRVGFVPCNMVSEVQLDDEEVAQHLLNENIASRPRPLPDDIDSGSSMPLRKMVALYDYDPQELSPNVDAEMELSFNTGDVIYVYGDMDEDGFFMGEINGVRGLVPSNFLTEAPPDYRDNQPVPRERLGPPVVGNVSRPKVAEEPDPSRPGNHPEKPGAWLASCSILPTSTKLENHHPSIPEAQPTRPQALKRTIFLHKIEGDTSRIAEPMIEARNGLPILPTEVTTHQGGDHNAGNKRPTTLALKPESRSLKQSKNFETDGKMRRNRKKGIISPKYERKSLFSSMKNLLKPLWRT</sequence>
<feature type="domain" description="SH3" evidence="7">
    <location>
        <begin position="1217"/>
        <end position="1284"/>
    </location>
</feature>
<protein>
    <submittedName>
        <fullName evidence="10">RIMS-binding protein 2-like</fullName>
    </submittedName>
</protein>
<feature type="coiled-coil region" evidence="5">
    <location>
        <begin position="1"/>
        <end position="67"/>
    </location>
</feature>
<dbReference type="SUPFAM" id="SSF49265">
    <property type="entry name" value="Fibronectin type III"/>
    <property type="match status" value="2"/>
</dbReference>
<accession>A0ABM1BJ00</accession>
<dbReference type="Proteomes" id="UP000694941">
    <property type="component" value="Unplaced"/>
</dbReference>
<feature type="coiled-coil region" evidence="5">
    <location>
        <begin position="335"/>
        <end position="365"/>
    </location>
</feature>
<dbReference type="Pfam" id="PF07653">
    <property type="entry name" value="SH3_2"/>
    <property type="match status" value="1"/>
</dbReference>
<evidence type="ECO:0000256" key="6">
    <source>
        <dbReference type="SAM" id="MobiDB-lite"/>
    </source>
</evidence>
<keyword evidence="5" id="KW-0175">Coiled coil</keyword>
<dbReference type="PANTHER" id="PTHR14234:SF19">
    <property type="entry name" value="RIM-BINDING PROTEIN, ISOFORM F"/>
    <property type="match status" value="1"/>
</dbReference>
<dbReference type="CDD" id="cd12013">
    <property type="entry name" value="SH3_RIM-BP_3"/>
    <property type="match status" value="1"/>
</dbReference>
<dbReference type="CDD" id="cd00063">
    <property type="entry name" value="FN3"/>
    <property type="match status" value="2"/>
</dbReference>
<dbReference type="Gene3D" id="2.30.30.40">
    <property type="entry name" value="SH3 Domains"/>
    <property type="match status" value="3"/>
</dbReference>
<dbReference type="CDD" id="cd12014">
    <property type="entry name" value="SH3_RIM-BP_1"/>
    <property type="match status" value="1"/>
</dbReference>
<proteinExistence type="inferred from homology"/>
<keyword evidence="3" id="KW-0677">Repeat</keyword>
<dbReference type="Gene3D" id="2.60.40.10">
    <property type="entry name" value="Immunoglobulins"/>
    <property type="match status" value="3"/>
</dbReference>
<dbReference type="InterPro" id="IPR035753">
    <property type="entry name" value="RIM-BP_SH3_2"/>
</dbReference>
<organism evidence="9 10">
    <name type="scientific">Limulus polyphemus</name>
    <name type="common">Atlantic horseshoe crab</name>
    <dbReference type="NCBI Taxonomy" id="6850"/>
    <lineage>
        <taxon>Eukaryota</taxon>
        <taxon>Metazoa</taxon>
        <taxon>Ecdysozoa</taxon>
        <taxon>Arthropoda</taxon>
        <taxon>Chelicerata</taxon>
        <taxon>Merostomata</taxon>
        <taxon>Xiphosura</taxon>
        <taxon>Limulidae</taxon>
        <taxon>Limulus</taxon>
    </lineage>
</organism>
<feature type="region of interest" description="Disordered" evidence="6">
    <location>
        <begin position="1072"/>
        <end position="1094"/>
    </location>
</feature>
<evidence type="ECO:0000256" key="2">
    <source>
        <dbReference type="ARBA" id="ARBA00022443"/>
    </source>
</evidence>
<dbReference type="Pfam" id="PF00041">
    <property type="entry name" value="fn3"/>
    <property type="match status" value="1"/>
</dbReference>
<dbReference type="RefSeq" id="XP_013782943.1">
    <property type="nucleotide sequence ID" value="XM_013927489.2"/>
</dbReference>
<dbReference type="PROSITE" id="PS50853">
    <property type="entry name" value="FN3"/>
    <property type="match status" value="3"/>
</dbReference>
<evidence type="ECO:0000313" key="9">
    <source>
        <dbReference type="Proteomes" id="UP000694941"/>
    </source>
</evidence>
<evidence type="ECO:0000313" key="10">
    <source>
        <dbReference type="RefSeq" id="XP_013782943.1"/>
    </source>
</evidence>
<dbReference type="InterPro" id="IPR036028">
    <property type="entry name" value="SH3-like_dom_sf"/>
</dbReference>
<dbReference type="InterPro" id="IPR013783">
    <property type="entry name" value="Ig-like_fold"/>
</dbReference>
<feature type="region of interest" description="Disordered" evidence="6">
    <location>
        <begin position="1126"/>
        <end position="1193"/>
    </location>
</feature>
<feature type="region of interest" description="Disordered" evidence="6">
    <location>
        <begin position="988"/>
        <end position="1057"/>
    </location>
</feature>
<evidence type="ECO:0000259" key="8">
    <source>
        <dbReference type="PROSITE" id="PS50853"/>
    </source>
</evidence>
<dbReference type="InterPro" id="IPR035755">
    <property type="entry name" value="RIM-BP_SH3_3"/>
</dbReference>
<dbReference type="InterPro" id="IPR057884">
    <property type="entry name" value="FN3_RIM-BP1/2/3"/>
</dbReference>
<feature type="coiled-coil region" evidence="5">
    <location>
        <begin position="234"/>
        <end position="261"/>
    </location>
</feature>
<evidence type="ECO:0000256" key="1">
    <source>
        <dbReference type="ARBA" id="ARBA00010749"/>
    </source>
</evidence>
<dbReference type="InterPro" id="IPR040325">
    <property type="entry name" value="RIMBP1/2/3"/>
</dbReference>
<dbReference type="SUPFAM" id="SSF50044">
    <property type="entry name" value="SH3-domain"/>
    <property type="match status" value="3"/>
</dbReference>
<dbReference type="CDD" id="cd12012">
    <property type="entry name" value="SH3_RIM-BP_2"/>
    <property type="match status" value="1"/>
</dbReference>
<evidence type="ECO:0000259" key="7">
    <source>
        <dbReference type="PROSITE" id="PS50002"/>
    </source>
</evidence>
<comment type="similarity">
    <text evidence="1">Belongs to the RIMBP family.</text>
</comment>
<dbReference type="Pfam" id="PF14604">
    <property type="entry name" value="SH3_9"/>
    <property type="match status" value="2"/>
</dbReference>
<dbReference type="Pfam" id="PF25523">
    <property type="entry name" value="Ig_RIMBP2"/>
    <property type="match status" value="1"/>
</dbReference>
<dbReference type="PROSITE" id="PS50002">
    <property type="entry name" value="SH3"/>
    <property type="match status" value="3"/>
</dbReference>
<feature type="domain" description="Fibronectin type-III" evidence="8">
    <location>
        <begin position="859"/>
        <end position="954"/>
    </location>
</feature>
<dbReference type="InterPro" id="IPR001452">
    <property type="entry name" value="SH3_domain"/>
</dbReference>
<feature type="region of interest" description="Disordered" evidence="6">
    <location>
        <begin position="1379"/>
        <end position="1427"/>
    </location>
</feature>
<name>A0ABM1BJ00_LIMPO</name>
<dbReference type="SMART" id="SM00326">
    <property type="entry name" value="SH3"/>
    <property type="match status" value="3"/>
</dbReference>
<dbReference type="PANTHER" id="PTHR14234">
    <property type="entry name" value="RIM BINDING PROTEIN-RELATED"/>
    <property type="match status" value="1"/>
</dbReference>
<dbReference type="GeneID" id="106467169"/>